<dbReference type="GO" id="GO:0016787">
    <property type="term" value="F:hydrolase activity"/>
    <property type="evidence" value="ECO:0007669"/>
    <property type="project" value="UniProtKB-KW"/>
</dbReference>
<gene>
    <name evidence="2" type="ORF">Dsin_021292</name>
</gene>
<keyword evidence="1" id="KW-0378">Hydrolase</keyword>
<evidence type="ECO:0000313" key="2">
    <source>
        <dbReference type="EMBL" id="KAK3197877.1"/>
    </source>
</evidence>
<sequence>TGKRPLHICANFASAGIGILNDNGIQFLNIIRMFRQLDYFEEYQHRVNTLIGAEQTCHLVNQVLVLIT</sequence>
<name>A0AAE0E030_9ROSI</name>
<dbReference type="Proteomes" id="UP001281410">
    <property type="component" value="Unassembled WGS sequence"/>
</dbReference>
<organism evidence="2 3">
    <name type="scientific">Dipteronia sinensis</name>
    <dbReference type="NCBI Taxonomy" id="43782"/>
    <lineage>
        <taxon>Eukaryota</taxon>
        <taxon>Viridiplantae</taxon>
        <taxon>Streptophyta</taxon>
        <taxon>Embryophyta</taxon>
        <taxon>Tracheophyta</taxon>
        <taxon>Spermatophyta</taxon>
        <taxon>Magnoliopsida</taxon>
        <taxon>eudicotyledons</taxon>
        <taxon>Gunneridae</taxon>
        <taxon>Pentapetalae</taxon>
        <taxon>rosids</taxon>
        <taxon>malvids</taxon>
        <taxon>Sapindales</taxon>
        <taxon>Sapindaceae</taxon>
        <taxon>Hippocastanoideae</taxon>
        <taxon>Acereae</taxon>
        <taxon>Dipteronia</taxon>
    </lineage>
</organism>
<protein>
    <submittedName>
        <fullName evidence="2">Uncharacterized protein</fullName>
    </submittedName>
</protein>
<dbReference type="InterPro" id="IPR051058">
    <property type="entry name" value="GDSL_Est/Lipase"/>
</dbReference>
<dbReference type="PANTHER" id="PTHR45648:SF61">
    <property type="entry name" value="GDSL-LIKE LIPASE_ACYLHYDROLASE"/>
    <property type="match status" value="1"/>
</dbReference>
<feature type="non-terminal residue" evidence="2">
    <location>
        <position position="68"/>
    </location>
</feature>
<dbReference type="EMBL" id="JANJYJ010000007">
    <property type="protein sequence ID" value="KAK3197877.1"/>
    <property type="molecule type" value="Genomic_DNA"/>
</dbReference>
<feature type="non-terminal residue" evidence="2">
    <location>
        <position position="1"/>
    </location>
</feature>
<keyword evidence="3" id="KW-1185">Reference proteome</keyword>
<accession>A0AAE0E030</accession>
<dbReference type="AlphaFoldDB" id="A0AAE0E030"/>
<reference evidence="2" key="1">
    <citation type="journal article" date="2023" name="Plant J.">
        <title>Genome sequences and population genomics provide insights into the demographic history, inbreeding, and mutation load of two 'living fossil' tree species of Dipteronia.</title>
        <authorList>
            <person name="Feng Y."/>
            <person name="Comes H.P."/>
            <person name="Chen J."/>
            <person name="Zhu S."/>
            <person name="Lu R."/>
            <person name="Zhang X."/>
            <person name="Li P."/>
            <person name="Qiu J."/>
            <person name="Olsen K.M."/>
            <person name="Qiu Y."/>
        </authorList>
    </citation>
    <scope>NUCLEOTIDE SEQUENCE</scope>
    <source>
        <strain evidence="2">NBL</strain>
    </source>
</reference>
<dbReference type="PANTHER" id="PTHR45648">
    <property type="entry name" value="GDSL LIPASE/ACYLHYDROLASE FAMILY PROTEIN (AFU_ORTHOLOGUE AFUA_4G14700)"/>
    <property type="match status" value="1"/>
</dbReference>
<evidence type="ECO:0000256" key="1">
    <source>
        <dbReference type="ARBA" id="ARBA00022801"/>
    </source>
</evidence>
<comment type="caution">
    <text evidence="2">The sequence shown here is derived from an EMBL/GenBank/DDBJ whole genome shotgun (WGS) entry which is preliminary data.</text>
</comment>
<proteinExistence type="predicted"/>
<evidence type="ECO:0000313" key="3">
    <source>
        <dbReference type="Proteomes" id="UP001281410"/>
    </source>
</evidence>